<dbReference type="Gene3D" id="1.10.10.10">
    <property type="entry name" value="Winged helix-like DNA-binding domain superfamily/Winged helix DNA-binding domain"/>
    <property type="match status" value="1"/>
</dbReference>
<dbReference type="InterPro" id="IPR002481">
    <property type="entry name" value="FUR"/>
</dbReference>
<dbReference type="GO" id="GO:1900376">
    <property type="term" value="P:regulation of secondary metabolite biosynthetic process"/>
    <property type="evidence" value="ECO:0007669"/>
    <property type="project" value="TreeGrafter"/>
</dbReference>
<keyword evidence="6" id="KW-0804">Transcription</keyword>
<gene>
    <name evidence="9" type="primary">fur</name>
    <name evidence="9" type="ORF">OTERR_02990</name>
</gene>
<evidence type="ECO:0000256" key="3">
    <source>
        <dbReference type="ARBA" id="ARBA00022833"/>
    </source>
</evidence>
<comment type="cofactor">
    <cofactor evidence="7">
        <name>Zn(2+)</name>
        <dbReference type="ChEBI" id="CHEBI:29105"/>
    </cofactor>
    <text evidence="7">Binds 1 zinc ion per subunit.</text>
</comment>
<keyword evidence="7" id="KW-0479">Metal-binding</keyword>
<reference evidence="9 10" key="1">
    <citation type="submission" date="2017-07" db="EMBL/GenBank/DDBJ databases">
        <title>Complete genome sequence of Oryzomicrobium terrae TPP412.</title>
        <authorList>
            <person name="Chiu L.-W."/>
            <person name="Lo K.-J."/>
            <person name="Tsai Y.-M."/>
            <person name="Lin S.-S."/>
            <person name="Kuo C.-H."/>
            <person name="Liu C.-T."/>
        </authorList>
    </citation>
    <scope>NUCLEOTIDE SEQUENCE [LARGE SCALE GENOMIC DNA]</scope>
    <source>
        <strain evidence="9 10">TPP412</strain>
    </source>
</reference>
<dbReference type="Proteomes" id="UP000323671">
    <property type="component" value="Chromosome"/>
</dbReference>
<evidence type="ECO:0000256" key="8">
    <source>
        <dbReference type="SAM" id="MobiDB-lite"/>
    </source>
</evidence>
<dbReference type="EMBL" id="CP022579">
    <property type="protein sequence ID" value="QEL63775.1"/>
    <property type="molecule type" value="Genomic_DNA"/>
</dbReference>
<feature type="binding site" evidence="7">
    <location>
        <position position="136"/>
    </location>
    <ligand>
        <name>Zn(2+)</name>
        <dbReference type="ChEBI" id="CHEBI:29105"/>
    </ligand>
</feature>
<accession>A0A5C1E4Y7</accession>
<evidence type="ECO:0000256" key="7">
    <source>
        <dbReference type="PIRSR" id="PIRSR602481-1"/>
    </source>
</evidence>
<dbReference type="Gene3D" id="3.30.1490.190">
    <property type="match status" value="1"/>
</dbReference>
<organism evidence="9 10">
    <name type="scientific">Oryzomicrobium terrae</name>
    <dbReference type="NCBI Taxonomy" id="1735038"/>
    <lineage>
        <taxon>Bacteria</taxon>
        <taxon>Pseudomonadati</taxon>
        <taxon>Pseudomonadota</taxon>
        <taxon>Betaproteobacteria</taxon>
        <taxon>Rhodocyclales</taxon>
        <taxon>Rhodocyclaceae</taxon>
        <taxon>Oryzomicrobium</taxon>
    </lineage>
</organism>
<dbReference type="GO" id="GO:0003700">
    <property type="term" value="F:DNA-binding transcription factor activity"/>
    <property type="evidence" value="ECO:0007669"/>
    <property type="project" value="InterPro"/>
</dbReference>
<dbReference type="Pfam" id="PF01475">
    <property type="entry name" value="FUR"/>
    <property type="match status" value="1"/>
</dbReference>
<feature type="region of interest" description="Disordered" evidence="8">
    <location>
        <begin position="21"/>
        <end position="40"/>
    </location>
</feature>
<sequence>MLHLQLCGVYHDAMTALDPTSVPAPADRTDHADAAPPAADAPIASPAAAALRAIGARVTPARVRVLTLLREAPAPLSHHDVETALGPDAGDRVTLYRVLDWLAEAGLATRGVDASRVTRYAAARDGQHQNHLHFHCDGCGQVYCLDTPPPPPPALPEGFQLQRAELDLHGQCQRCTSERD</sequence>
<dbReference type="GO" id="GO:0045892">
    <property type="term" value="P:negative regulation of DNA-templated transcription"/>
    <property type="evidence" value="ECO:0007669"/>
    <property type="project" value="TreeGrafter"/>
</dbReference>
<evidence type="ECO:0000256" key="5">
    <source>
        <dbReference type="ARBA" id="ARBA00023125"/>
    </source>
</evidence>
<evidence type="ECO:0000256" key="4">
    <source>
        <dbReference type="ARBA" id="ARBA00023015"/>
    </source>
</evidence>
<evidence type="ECO:0000313" key="9">
    <source>
        <dbReference type="EMBL" id="QEL63775.1"/>
    </source>
</evidence>
<keyword evidence="2" id="KW-0678">Repressor</keyword>
<keyword evidence="4" id="KW-0805">Transcription regulation</keyword>
<dbReference type="PANTHER" id="PTHR33202:SF7">
    <property type="entry name" value="FERRIC UPTAKE REGULATION PROTEIN"/>
    <property type="match status" value="1"/>
</dbReference>
<feature type="binding site" evidence="7">
    <location>
        <position position="139"/>
    </location>
    <ligand>
        <name>Zn(2+)</name>
        <dbReference type="ChEBI" id="CHEBI:29105"/>
    </ligand>
</feature>
<dbReference type="InterPro" id="IPR036390">
    <property type="entry name" value="WH_DNA-bd_sf"/>
</dbReference>
<evidence type="ECO:0000256" key="2">
    <source>
        <dbReference type="ARBA" id="ARBA00022491"/>
    </source>
</evidence>
<dbReference type="GO" id="GO:0000976">
    <property type="term" value="F:transcription cis-regulatory region binding"/>
    <property type="evidence" value="ECO:0007669"/>
    <property type="project" value="TreeGrafter"/>
</dbReference>
<dbReference type="KEGG" id="otr:OTERR_02990"/>
<dbReference type="GO" id="GO:0008270">
    <property type="term" value="F:zinc ion binding"/>
    <property type="evidence" value="ECO:0007669"/>
    <property type="project" value="TreeGrafter"/>
</dbReference>
<keyword evidence="3 7" id="KW-0862">Zinc</keyword>
<evidence type="ECO:0000256" key="6">
    <source>
        <dbReference type="ARBA" id="ARBA00023163"/>
    </source>
</evidence>
<comment type="similarity">
    <text evidence="1">Belongs to the Fur family.</text>
</comment>
<keyword evidence="10" id="KW-1185">Reference proteome</keyword>
<proteinExistence type="inferred from homology"/>
<evidence type="ECO:0000256" key="1">
    <source>
        <dbReference type="ARBA" id="ARBA00007957"/>
    </source>
</evidence>
<dbReference type="InterPro" id="IPR043135">
    <property type="entry name" value="Fur_C"/>
</dbReference>
<keyword evidence="5" id="KW-0238">DNA-binding</keyword>
<dbReference type="SUPFAM" id="SSF46785">
    <property type="entry name" value="Winged helix' DNA-binding domain"/>
    <property type="match status" value="1"/>
</dbReference>
<feature type="binding site" evidence="7">
    <location>
        <position position="175"/>
    </location>
    <ligand>
        <name>Zn(2+)</name>
        <dbReference type="ChEBI" id="CHEBI:29105"/>
    </ligand>
</feature>
<feature type="binding site" evidence="7">
    <location>
        <position position="172"/>
    </location>
    <ligand>
        <name>Zn(2+)</name>
        <dbReference type="ChEBI" id="CHEBI:29105"/>
    </ligand>
</feature>
<dbReference type="PANTHER" id="PTHR33202">
    <property type="entry name" value="ZINC UPTAKE REGULATION PROTEIN"/>
    <property type="match status" value="1"/>
</dbReference>
<dbReference type="AlphaFoldDB" id="A0A5C1E4Y7"/>
<name>A0A5C1E4Y7_9RHOO</name>
<dbReference type="InterPro" id="IPR036388">
    <property type="entry name" value="WH-like_DNA-bd_sf"/>
</dbReference>
<protein>
    <submittedName>
        <fullName evidence="9">Ferric uptake regulation protein</fullName>
    </submittedName>
</protein>
<evidence type="ECO:0000313" key="10">
    <source>
        <dbReference type="Proteomes" id="UP000323671"/>
    </source>
</evidence>